<accession>A0A3D9DRY8</accession>
<evidence type="ECO:0000313" key="2">
    <source>
        <dbReference type="EMBL" id="REC93533.1"/>
    </source>
</evidence>
<dbReference type="Pfam" id="PF10861">
    <property type="entry name" value="DUF2784"/>
    <property type="match status" value="1"/>
</dbReference>
<name>A0A3D9DRY8_9GAMM</name>
<sequence length="126" mass="14507">MAYRLAADGVLILHLAFILWVILGSLMVLWRPKLAWLHLPALAWAVALELNGWRCPLTPLENLLRRYAGQAGFEGGFIEHYLLGVIYPAGLTPTIQLWLGLGALLINLPPYVWLARRWWQRRKAWR</sequence>
<keyword evidence="1" id="KW-0472">Membrane</keyword>
<comment type="caution">
    <text evidence="2">The sequence shown here is derived from an EMBL/GenBank/DDBJ whole genome shotgun (WGS) entry which is preliminary data.</text>
</comment>
<protein>
    <submittedName>
        <fullName evidence="2">Uncharacterized protein DUF2784</fullName>
    </submittedName>
</protein>
<dbReference type="RefSeq" id="WP_115855489.1">
    <property type="nucleotide sequence ID" value="NZ_QRDJ01000010.1"/>
</dbReference>
<proteinExistence type="predicted"/>
<reference evidence="2 3" key="1">
    <citation type="submission" date="2018-07" db="EMBL/GenBank/DDBJ databases">
        <title>Genomic Encyclopedia of Type Strains, Phase IV (KMG-IV): sequencing the most valuable type-strain genomes for metagenomic binning, comparative biology and taxonomic classification.</title>
        <authorList>
            <person name="Goeker M."/>
        </authorList>
    </citation>
    <scope>NUCLEOTIDE SEQUENCE [LARGE SCALE GENOMIC DNA]</scope>
    <source>
        <strain evidence="2 3">DSM 14324</strain>
    </source>
</reference>
<keyword evidence="3" id="KW-1185">Reference proteome</keyword>
<feature type="transmembrane region" description="Helical" evidence="1">
    <location>
        <begin position="12"/>
        <end position="30"/>
    </location>
</feature>
<dbReference type="AlphaFoldDB" id="A0A3D9DRY8"/>
<evidence type="ECO:0000256" key="1">
    <source>
        <dbReference type="SAM" id="Phobius"/>
    </source>
</evidence>
<dbReference type="Proteomes" id="UP000256334">
    <property type="component" value="Unassembled WGS sequence"/>
</dbReference>
<feature type="transmembrane region" description="Helical" evidence="1">
    <location>
        <begin position="95"/>
        <end position="114"/>
    </location>
</feature>
<gene>
    <name evidence="2" type="ORF">C8D72_3266</name>
</gene>
<dbReference type="OrthoDB" id="370375at2"/>
<keyword evidence="1" id="KW-1133">Transmembrane helix</keyword>
<evidence type="ECO:0000313" key="3">
    <source>
        <dbReference type="Proteomes" id="UP000256334"/>
    </source>
</evidence>
<dbReference type="InterPro" id="IPR021218">
    <property type="entry name" value="DUF2784"/>
</dbReference>
<dbReference type="EMBL" id="QRDJ01000010">
    <property type="protein sequence ID" value="REC93533.1"/>
    <property type="molecule type" value="Genomic_DNA"/>
</dbReference>
<organism evidence="2 3">
    <name type="scientific">Kushneria indalinina DSM 14324</name>
    <dbReference type="NCBI Taxonomy" id="1122140"/>
    <lineage>
        <taxon>Bacteria</taxon>
        <taxon>Pseudomonadati</taxon>
        <taxon>Pseudomonadota</taxon>
        <taxon>Gammaproteobacteria</taxon>
        <taxon>Oceanospirillales</taxon>
        <taxon>Halomonadaceae</taxon>
        <taxon>Kushneria</taxon>
    </lineage>
</organism>
<keyword evidence="1" id="KW-0812">Transmembrane</keyword>